<protein>
    <submittedName>
        <fullName evidence="1">XRE family transcriptional regulator</fullName>
    </submittedName>
</protein>
<dbReference type="AlphaFoldDB" id="A0A4R4QEN1"/>
<evidence type="ECO:0000313" key="1">
    <source>
        <dbReference type="EMBL" id="TDC34061.1"/>
    </source>
</evidence>
<dbReference type="SUPFAM" id="SSF47413">
    <property type="entry name" value="lambda repressor-like DNA-binding domains"/>
    <property type="match status" value="1"/>
</dbReference>
<evidence type="ECO:0000313" key="2">
    <source>
        <dbReference type="Proteomes" id="UP000295075"/>
    </source>
</evidence>
<reference evidence="1 2" key="1">
    <citation type="submission" date="2019-03" db="EMBL/GenBank/DDBJ databases">
        <title>Draft genome sequences of novel Actinobacteria.</title>
        <authorList>
            <person name="Sahin N."/>
            <person name="Ay H."/>
            <person name="Saygin H."/>
        </authorList>
    </citation>
    <scope>NUCLEOTIDE SEQUENCE [LARGE SCALE GENOMIC DNA]</scope>
    <source>
        <strain evidence="1 2">JCM 30547</strain>
    </source>
</reference>
<sequence length="237" mass="26951">MNEVLRRAMYDAGLTELDLSVELSVDPKTVRNWMRGQVPHPGRRASLERLLGVDVNVVWPELNSSVRMGDRPSELAAVYPRRDLLKSQDWLALFDGARSRVDLLTFSASFLLDDSQIIQLFERKCAEGVRMRFALALPNNESAEADEAVADQLRGTLRLVKPLLRFDRFQLRLHRDVVYSSLYRADDDLIVNQHAYGVPAAESPLFHYRRTESSEIFDAYETSLETIWSMAAPAPLG</sequence>
<accession>A0A4R4QEN1</accession>
<dbReference type="RefSeq" id="WP_132402537.1">
    <property type="nucleotide sequence ID" value="NZ_SMKA01000010.1"/>
</dbReference>
<organism evidence="1 2">
    <name type="scientific">Kribbella albertanoniae</name>
    <dbReference type="NCBI Taxonomy" id="1266829"/>
    <lineage>
        <taxon>Bacteria</taxon>
        <taxon>Bacillati</taxon>
        <taxon>Actinomycetota</taxon>
        <taxon>Actinomycetes</taxon>
        <taxon>Propionibacteriales</taxon>
        <taxon>Kribbellaceae</taxon>
        <taxon>Kribbella</taxon>
    </lineage>
</organism>
<gene>
    <name evidence="1" type="ORF">E1261_04840</name>
</gene>
<dbReference type="EMBL" id="SMKA01000010">
    <property type="protein sequence ID" value="TDC34061.1"/>
    <property type="molecule type" value="Genomic_DNA"/>
</dbReference>
<dbReference type="Proteomes" id="UP000295075">
    <property type="component" value="Unassembled WGS sequence"/>
</dbReference>
<name>A0A4R4QEN1_9ACTN</name>
<proteinExistence type="predicted"/>
<dbReference type="OrthoDB" id="8438314at2"/>
<dbReference type="GO" id="GO:0003677">
    <property type="term" value="F:DNA binding"/>
    <property type="evidence" value="ECO:0007669"/>
    <property type="project" value="InterPro"/>
</dbReference>
<keyword evidence="2" id="KW-1185">Reference proteome</keyword>
<dbReference type="InterPro" id="IPR010982">
    <property type="entry name" value="Lambda_DNA-bd_dom_sf"/>
</dbReference>
<comment type="caution">
    <text evidence="1">The sequence shown here is derived from an EMBL/GenBank/DDBJ whole genome shotgun (WGS) entry which is preliminary data.</text>
</comment>